<dbReference type="InterPro" id="IPR054520">
    <property type="entry name" value="M_Eco57I_C"/>
</dbReference>
<proteinExistence type="predicted"/>
<evidence type="ECO:0000259" key="5">
    <source>
        <dbReference type="Pfam" id="PF22837"/>
    </source>
</evidence>
<dbReference type="PANTHER" id="PTHR33841:SF5">
    <property type="entry name" value="DNA METHYLASE (MODIFICATION METHYLASE) (METHYLTRANSFERASE)-RELATED"/>
    <property type="match status" value="1"/>
</dbReference>
<dbReference type="InterPro" id="IPR003356">
    <property type="entry name" value="DNA_methylase_A-5"/>
</dbReference>
<evidence type="ECO:0000259" key="4">
    <source>
        <dbReference type="Pfam" id="PF02384"/>
    </source>
</evidence>
<evidence type="ECO:0000256" key="1">
    <source>
        <dbReference type="ARBA" id="ARBA00022603"/>
    </source>
</evidence>
<evidence type="ECO:0008006" key="8">
    <source>
        <dbReference type="Google" id="ProtNLM"/>
    </source>
</evidence>
<feature type="domain" description="DNA methylase adenine-specific" evidence="4">
    <location>
        <begin position="45"/>
        <end position="143"/>
    </location>
</feature>
<keyword evidence="1" id="KW-0489">Methyltransferase</keyword>
<feature type="domain" description="Type II methyltransferase M.Eco57I C-terminal" evidence="5">
    <location>
        <begin position="502"/>
        <end position="663"/>
    </location>
</feature>
<keyword evidence="7" id="KW-1185">Reference proteome</keyword>
<dbReference type="InterPro" id="IPR029063">
    <property type="entry name" value="SAM-dependent_MTases_sf"/>
</dbReference>
<dbReference type="Gene3D" id="3.40.50.150">
    <property type="entry name" value="Vaccinia Virus protein VP39"/>
    <property type="match status" value="1"/>
</dbReference>
<dbReference type="Proteomes" id="UP000632195">
    <property type="component" value="Unassembled WGS sequence"/>
</dbReference>
<dbReference type="AlphaFoldDB" id="A0AA37BR42"/>
<organism evidence="6 7">
    <name type="scientific">Thermogymnomonas acidicola</name>
    <dbReference type="NCBI Taxonomy" id="399579"/>
    <lineage>
        <taxon>Archaea</taxon>
        <taxon>Methanobacteriati</taxon>
        <taxon>Thermoplasmatota</taxon>
        <taxon>Thermoplasmata</taxon>
        <taxon>Thermoplasmatales</taxon>
        <taxon>Thermogymnomonas</taxon>
    </lineage>
</organism>
<dbReference type="PANTHER" id="PTHR33841">
    <property type="entry name" value="DNA METHYLTRANSFERASE YEEA-RELATED"/>
    <property type="match status" value="1"/>
</dbReference>
<accession>A0AA37BR42</accession>
<name>A0AA37BR42_9ARCH</name>
<dbReference type="SUPFAM" id="SSF53335">
    <property type="entry name" value="S-adenosyl-L-methionine-dependent methyltransferases"/>
    <property type="match status" value="1"/>
</dbReference>
<evidence type="ECO:0000256" key="3">
    <source>
        <dbReference type="ARBA" id="ARBA00022691"/>
    </source>
</evidence>
<dbReference type="GO" id="GO:0032259">
    <property type="term" value="P:methylation"/>
    <property type="evidence" value="ECO:0007669"/>
    <property type="project" value="UniProtKB-KW"/>
</dbReference>
<evidence type="ECO:0000256" key="2">
    <source>
        <dbReference type="ARBA" id="ARBA00022679"/>
    </source>
</evidence>
<keyword evidence="2" id="KW-0808">Transferase</keyword>
<dbReference type="RefSeq" id="WP_188680611.1">
    <property type="nucleotide sequence ID" value="NZ_BMNY01000001.1"/>
</dbReference>
<reference evidence="6" key="1">
    <citation type="journal article" date="2014" name="Int. J. Syst. Evol. Microbiol.">
        <title>Complete genome sequence of Corynebacterium casei LMG S-19264T (=DSM 44701T), isolated from a smear-ripened cheese.</title>
        <authorList>
            <consortium name="US DOE Joint Genome Institute (JGI-PGF)"/>
            <person name="Walter F."/>
            <person name="Albersmeier A."/>
            <person name="Kalinowski J."/>
            <person name="Ruckert C."/>
        </authorList>
    </citation>
    <scope>NUCLEOTIDE SEQUENCE</scope>
    <source>
        <strain evidence="6">JCM 13583</strain>
    </source>
</reference>
<keyword evidence="3" id="KW-0949">S-adenosyl-L-methionine</keyword>
<evidence type="ECO:0000313" key="6">
    <source>
        <dbReference type="EMBL" id="GGM72764.1"/>
    </source>
</evidence>
<dbReference type="InterPro" id="IPR050953">
    <property type="entry name" value="N4_N6_ade-DNA_methylase"/>
</dbReference>
<sequence>MSGDYETVFEESEADLIPFQNQENLDSVRALIRFLEDYDFSGLTQDLLGNIYDRLISPEERHANGQYYTPIPVVDLINALAIKRKDARVMDPACGSGTFLSRAFDLKLKLYGKDDEATREAIMGDIFGCDIAAYPAHLATIALASKLLMYNPSVYPNILRKDFLDVRATNVIPKLRTEYEGNVKNHTISLNGEEKVVSFKPIDAFVGNLPYIRQEDIPNKDEERKKVADFLSQNGYAGAGEEYLYAPDRGADFHVYFWYYLLPFLKEGSMVGFLTSDTWMNVEYGEGFKKFLNRYFKIRYIIDSSVERWFEDALVNTIITVIERTDNKEERENNEIKFVRINRRISEIIRNLDDALRIADALEKGKDADGVTIVRKVRQGDIDFDDTLKGKLFPYLRGPDEFFEIVNNRNMVPMDKIIDVRSGIKTGANEFFYVTDVTDEYGDEDLKELFGLHRGETKKIRVIKDGLGAVHLIEAEYLRPILKSPKEFTQPGKLIFNDSTKKYVVLIEEEDRMKIKKHALEYIEYGERNPAGEPYSERSTCRARKPWWKLSPVVQPDIAITEYFSSNFIFPKTSFLLDTALNFGKIRNEYFDDLLSVYSFLNSSLSYLYADLYGRNYGGGPAGFVVYEVQKLPVPRPEAMRPYYHDLEGIMHRMEERKIGSVFEEIWDMKGEFSLDSVKKDRLELDRTILKALGFEDPDRFLRSYYPSVVRIVKERLEKAKSVKTSNRKEKISLSKVADDIIARINVKNFPQDYVKDVADTLTLRKGTKISQGRDLEGNYVSIDGKKEYYDTPVMARYVYYCALRGMDRIQVPADLEAVLKEFEEDLESWRKSIETEIESITDDEKYRAKLFELCVKKLNYPMLDKPS</sequence>
<dbReference type="Pfam" id="PF02384">
    <property type="entry name" value="N6_Mtase"/>
    <property type="match status" value="1"/>
</dbReference>
<protein>
    <recommendedName>
        <fullName evidence="8">Site-specific DNA-methyltransferase (adenine-specific)</fullName>
    </recommendedName>
</protein>
<comment type="caution">
    <text evidence="6">The sequence shown here is derived from an EMBL/GenBank/DDBJ whole genome shotgun (WGS) entry which is preliminary data.</text>
</comment>
<dbReference type="PRINTS" id="PR00507">
    <property type="entry name" value="N12N6MTFRASE"/>
</dbReference>
<dbReference type="EMBL" id="BMNY01000001">
    <property type="protein sequence ID" value="GGM72764.1"/>
    <property type="molecule type" value="Genomic_DNA"/>
</dbReference>
<reference evidence="6" key="2">
    <citation type="submission" date="2022-09" db="EMBL/GenBank/DDBJ databases">
        <authorList>
            <person name="Sun Q."/>
            <person name="Ohkuma M."/>
        </authorList>
    </citation>
    <scope>NUCLEOTIDE SEQUENCE</scope>
    <source>
        <strain evidence="6">JCM 13583</strain>
    </source>
</reference>
<evidence type="ECO:0000313" key="7">
    <source>
        <dbReference type="Proteomes" id="UP000632195"/>
    </source>
</evidence>
<dbReference type="Pfam" id="PF22837">
    <property type="entry name" value="M_Eco57I_C"/>
    <property type="match status" value="1"/>
</dbReference>
<gene>
    <name evidence="6" type="ORF">GCM10007108_08600</name>
</gene>
<dbReference type="GO" id="GO:0008170">
    <property type="term" value="F:N-methyltransferase activity"/>
    <property type="evidence" value="ECO:0007669"/>
    <property type="project" value="InterPro"/>
</dbReference>
<dbReference type="GO" id="GO:0003677">
    <property type="term" value="F:DNA binding"/>
    <property type="evidence" value="ECO:0007669"/>
    <property type="project" value="InterPro"/>
</dbReference>